<evidence type="ECO:0000256" key="2">
    <source>
        <dbReference type="ARBA" id="ARBA00023015"/>
    </source>
</evidence>
<dbReference type="PANTHER" id="PTHR30419">
    <property type="entry name" value="HTH-TYPE TRANSCRIPTIONAL REGULATOR YBHD"/>
    <property type="match status" value="1"/>
</dbReference>
<dbReference type="InterPro" id="IPR000847">
    <property type="entry name" value="LysR_HTH_N"/>
</dbReference>
<keyword evidence="7" id="KW-1185">Reference proteome</keyword>
<dbReference type="CDD" id="cd05466">
    <property type="entry name" value="PBP2_LTTR_substrate"/>
    <property type="match status" value="1"/>
</dbReference>
<evidence type="ECO:0000259" key="5">
    <source>
        <dbReference type="PROSITE" id="PS50931"/>
    </source>
</evidence>
<dbReference type="InterPro" id="IPR005119">
    <property type="entry name" value="LysR_subst-bd"/>
</dbReference>
<keyword evidence="2" id="KW-0805">Transcription regulation</keyword>
<evidence type="ECO:0000256" key="4">
    <source>
        <dbReference type="ARBA" id="ARBA00023163"/>
    </source>
</evidence>
<dbReference type="PRINTS" id="PR00039">
    <property type="entry name" value="HTHLYSR"/>
</dbReference>
<dbReference type="EMBL" id="WTUX01000003">
    <property type="protein sequence ID" value="MZR11689.1"/>
    <property type="molecule type" value="Genomic_DNA"/>
</dbReference>
<dbReference type="Proteomes" id="UP000467322">
    <property type="component" value="Unassembled WGS sequence"/>
</dbReference>
<evidence type="ECO:0000313" key="7">
    <source>
        <dbReference type="Proteomes" id="UP000467322"/>
    </source>
</evidence>
<dbReference type="AlphaFoldDB" id="A0A845LY35"/>
<dbReference type="InterPro" id="IPR036388">
    <property type="entry name" value="WH-like_DNA-bd_sf"/>
</dbReference>
<dbReference type="GO" id="GO:0003677">
    <property type="term" value="F:DNA binding"/>
    <property type="evidence" value="ECO:0007669"/>
    <property type="project" value="UniProtKB-KW"/>
</dbReference>
<organism evidence="6 7">
    <name type="scientific">Maritimibacter harenae</name>
    <dbReference type="NCBI Taxonomy" id="2606218"/>
    <lineage>
        <taxon>Bacteria</taxon>
        <taxon>Pseudomonadati</taxon>
        <taxon>Pseudomonadota</taxon>
        <taxon>Alphaproteobacteria</taxon>
        <taxon>Rhodobacterales</taxon>
        <taxon>Roseobacteraceae</taxon>
        <taxon>Maritimibacter</taxon>
    </lineage>
</organism>
<name>A0A845LY35_9RHOB</name>
<evidence type="ECO:0000256" key="3">
    <source>
        <dbReference type="ARBA" id="ARBA00023125"/>
    </source>
</evidence>
<dbReference type="InterPro" id="IPR050950">
    <property type="entry name" value="HTH-type_LysR_regulators"/>
</dbReference>
<comment type="caution">
    <text evidence="6">The sequence shown here is derived from an EMBL/GenBank/DDBJ whole genome shotgun (WGS) entry which is preliminary data.</text>
</comment>
<dbReference type="GO" id="GO:0005829">
    <property type="term" value="C:cytosol"/>
    <property type="evidence" value="ECO:0007669"/>
    <property type="project" value="TreeGrafter"/>
</dbReference>
<dbReference type="SUPFAM" id="SSF53850">
    <property type="entry name" value="Periplasmic binding protein-like II"/>
    <property type="match status" value="1"/>
</dbReference>
<dbReference type="GO" id="GO:0003700">
    <property type="term" value="F:DNA-binding transcription factor activity"/>
    <property type="evidence" value="ECO:0007669"/>
    <property type="project" value="InterPro"/>
</dbReference>
<evidence type="ECO:0000313" key="6">
    <source>
        <dbReference type="EMBL" id="MZR11689.1"/>
    </source>
</evidence>
<dbReference type="PROSITE" id="PS50931">
    <property type="entry name" value="HTH_LYSR"/>
    <property type="match status" value="1"/>
</dbReference>
<dbReference type="Gene3D" id="1.10.10.10">
    <property type="entry name" value="Winged helix-like DNA-binding domain superfamily/Winged helix DNA-binding domain"/>
    <property type="match status" value="1"/>
</dbReference>
<accession>A0A845LY35</accession>
<reference evidence="6 7" key="1">
    <citation type="submission" date="2019-12" db="EMBL/GenBank/DDBJ databases">
        <title>Maritimibacter sp. nov. sp. isolated from sea sand.</title>
        <authorList>
            <person name="Kim J."/>
            <person name="Jeong S.E."/>
            <person name="Jung H.S."/>
            <person name="Jeon C.O."/>
        </authorList>
    </citation>
    <scope>NUCLEOTIDE SEQUENCE [LARGE SCALE GENOMIC DNA]</scope>
    <source>
        <strain evidence="6 7">DP07</strain>
    </source>
</reference>
<dbReference type="Pfam" id="PF00126">
    <property type="entry name" value="HTH_1"/>
    <property type="match status" value="1"/>
</dbReference>
<protein>
    <submittedName>
        <fullName evidence="6">LysR family transcriptional regulator</fullName>
    </submittedName>
</protein>
<gene>
    <name evidence="6" type="ORF">GQE99_01450</name>
</gene>
<evidence type="ECO:0000256" key="1">
    <source>
        <dbReference type="ARBA" id="ARBA00009437"/>
    </source>
</evidence>
<dbReference type="Pfam" id="PF03466">
    <property type="entry name" value="LysR_substrate"/>
    <property type="match status" value="1"/>
</dbReference>
<dbReference type="Gene3D" id="3.40.190.290">
    <property type="match status" value="1"/>
</dbReference>
<feature type="domain" description="HTH lysR-type" evidence="5">
    <location>
        <begin position="3"/>
        <end position="61"/>
    </location>
</feature>
<keyword evidence="4" id="KW-0804">Transcription</keyword>
<dbReference type="RefSeq" id="WP_161349815.1">
    <property type="nucleotide sequence ID" value="NZ_WTUX01000003.1"/>
</dbReference>
<dbReference type="InterPro" id="IPR036390">
    <property type="entry name" value="WH_DNA-bd_sf"/>
</dbReference>
<keyword evidence="3" id="KW-0238">DNA-binding</keyword>
<dbReference type="SUPFAM" id="SSF46785">
    <property type="entry name" value="Winged helix' DNA-binding domain"/>
    <property type="match status" value="1"/>
</dbReference>
<proteinExistence type="inferred from homology"/>
<sequence length="293" mass="32318">MKTTLRQLEIFVGAVEHGSFRACAQAMGLSQVVVSEHIRAMEDRLGVLLFERRAGSRPVLTEAGREAFVRGRSLLGEYHDFESTFSEGPERLLRVIAPPFLLRGAANAIEDLRARHPDRTLMIDTANHTISGLIEQVESRQADMAFFYGARPVDHPLLERIATEPLAIFVGQSHPLAAPGIVRPQDLVQTPAIHLTQEHPLRREIDIALIEIGVAPGPIALETDEFGLILSSASRNTGFVCMFEATVSETGQTAGLRQIALSPPVPALGVYVVWREATRRRALLRELVEILRS</sequence>
<comment type="similarity">
    <text evidence="1">Belongs to the LysR transcriptional regulatory family.</text>
</comment>